<dbReference type="InterPro" id="IPR008271">
    <property type="entry name" value="Ser/Thr_kinase_AS"/>
</dbReference>
<evidence type="ECO:0000256" key="4">
    <source>
        <dbReference type="ARBA" id="ARBA00047951"/>
    </source>
</evidence>
<proteinExistence type="predicted"/>
<evidence type="ECO:0000256" key="3">
    <source>
        <dbReference type="ARBA" id="ARBA00047558"/>
    </source>
</evidence>
<comment type="caution">
    <text evidence="6">The sequence shown here is derived from an EMBL/GenBank/DDBJ whole genome shotgun (WGS) entry which is preliminary data.</text>
</comment>
<evidence type="ECO:0000313" key="6">
    <source>
        <dbReference type="EMBL" id="KAK9029888.1"/>
    </source>
</evidence>
<protein>
    <recommendedName>
        <fullName evidence="5">Protein kinase domain-containing protein</fullName>
    </recommendedName>
</protein>
<evidence type="ECO:0000256" key="1">
    <source>
        <dbReference type="ARBA" id="ARBA00022741"/>
    </source>
</evidence>
<dbReference type="PROSITE" id="PS50011">
    <property type="entry name" value="PROTEIN_KINASE_DOM"/>
    <property type="match status" value="1"/>
</dbReference>
<accession>A0ABR2SY38</accession>
<keyword evidence="2" id="KW-0067">ATP-binding</keyword>
<dbReference type="InterPro" id="IPR000719">
    <property type="entry name" value="Prot_kinase_dom"/>
</dbReference>
<comment type="catalytic activity">
    <reaction evidence="3">
        <text>L-seryl-[protein] + ATP = O-phospho-L-seryl-[protein] + ADP + H(+)</text>
        <dbReference type="Rhea" id="RHEA:17989"/>
        <dbReference type="Rhea" id="RHEA-COMP:9863"/>
        <dbReference type="Rhea" id="RHEA-COMP:11604"/>
        <dbReference type="ChEBI" id="CHEBI:15378"/>
        <dbReference type="ChEBI" id="CHEBI:29999"/>
        <dbReference type="ChEBI" id="CHEBI:30616"/>
        <dbReference type="ChEBI" id="CHEBI:83421"/>
        <dbReference type="ChEBI" id="CHEBI:456216"/>
    </reaction>
</comment>
<dbReference type="Gene3D" id="3.30.200.20">
    <property type="entry name" value="Phosphorylase Kinase, domain 1"/>
    <property type="match status" value="1"/>
</dbReference>
<dbReference type="PROSITE" id="PS00108">
    <property type="entry name" value="PROTEIN_KINASE_ST"/>
    <property type="match status" value="1"/>
</dbReference>
<comment type="catalytic activity">
    <reaction evidence="4">
        <text>L-threonyl-[protein] + ATP = O-phospho-L-threonyl-[protein] + ADP + H(+)</text>
        <dbReference type="Rhea" id="RHEA:46608"/>
        <dbReference type="Rhea" id="RHEA-COMP:11060"/>
        <dbReference type="Rhea" id="RHEA-COMP:11605"/>
        <dbReference type="ChEBI" id="CHEBI:15378"/>
        <dbReference type="ChEBI" id="CHEBI:30013"/>
        <dbReference type="ChEBI" id="CHEBI:30616"/>
        <dbReference type="ChEBI" id="CHEBI:61977"/>
        <dbReference type="ChEBI" id="CHEBI:456216"/>
    </reaction>
</comment>
<organism evidence="6 7">
    <name type="scientific">Hibiscus sabdariffa</name>
    <name type="common">roselle</name>
    <dbReference type="NCBI Taxonomy" id="183260"/>
    <lineage>
        <taxon>Eukaryota</taxon>
        <taxon>Viridiplantae</taxon>
        <taxon>Streptophyta</taxon>
        <taxon>Embryophyta</taxon>
        <taxon>Tracheophyta</taxon>
        <taxon>Spermatophyta</taxon>
        <taxon>Magnoliopsida</taxon>
        <taxon>eudicotyledons</taxon>
        <taxon>Gunneridae</taxon>
        <taxon>Pentapetalae</taxon>
        <taxon>rosids</taxon>
        <taxon>malvids</taxon>
        <taxon>Malvales</taxon>
        <taxon>Malvaceae</taxon>
        <taxon>Malvoideae</taxon>
        <taxon>Hibiscus</taxon>
    </lineage>
</organism>
<dbReference type="SMART" id="SM00220">
    <property type="entry name" value="S_TKc"/>
    <property type="match status" value="1"/>
</dbReference>
<dbReference type="EMBL" id="JBBPBN010000010">
    <property type="protein sequence ID" value="KAK9029888.1"/>
    <property type="molecule type" value="Genomic_DNA"/>
</dbReference>
<keyword evidence="1" id="KW-0547">Nucleotide-binding</keyword>
<dbReference type="Pfam" id="PF00069">
    <property type="entry name" value="Pkinase"/>
    <property type="match status" value="1"/>
</dbReference>
<evidence type="ECO:0000313" key="7">
    <source>
        <dbReference type="Proteomes" id="UP001396334"/>
    </source>
</evidence>
<dbReference type="Gene3D" id="1.10.510.10">
    <property type="entry name" value="Transferase(Phosphotransferase) domain 1"/>
    <property type="match status" value="1"/>
</dbReference>
<keyword evidence="7" id="KW-1185">Reference proteome</keyword>
<sequence>MEKAMDYYNENRILGQGGQGTVCKGILTDGIIVAIKDTKLMDGKKFDAKKADQFINEVIILSQVNHRNVVKLLGCCLEADVPLLVYAFISNGTLYDLIQCRNEDFPLTWEMRLWIASDIANALFYLHSAASQPIYHRDIKSSNILLDARYGEKVSDFGISRSVALEQTHLTTRVQGTFGYMDPEYF</sequence>
<dbReference type="Proteomes" id="UP001396334">
    <property type="component" value="Unassembled WGS sequence"/>
</dbReference>
<dbReference type="PANTHER" id="PTHR27005">
    <property type="entry name" value="WALL-ASSOCIATED RECEPTOR KINASE-LIKE 21"/>
    <property type="match status" value="1"/>
</dbReference>
<name>A0ABR2SY38_9ROSI</name>
<dbReference type="SUPFAM" id="SSF56112">
    <property type="entry name" value="Protein kinase-like (PK-like)"/>
    <property type="match status" value="1"/>
</dbReference>
<evidence type="ECO:0000256" key="2">
    <source>
        <dbReference type="ARBA" id="ARBA00022840"/>
    </source>
</evidence>
<dbReference type="PANTHER" id="PTHR27005:SF432">
    <property type="entry name" value="WALL-ASSOCIATED RECEPTOR KINASE-LIKE 6"/>
    <property type="match status" value="1"/>
</dbReference>
<gene>
    <name evidence="6" type="ORF">V6N11_031330</name>
</gene>
<reference evidence="6 7" key="1">
    <citation type="journal article" date="2024" name="G3 (Bethesda)">
        <title>Genome assembly of Hibiscus sabdariffa L. provides insights into metabolisms of medicinal natural products.</title>
        <authorList>
            <person name="Kim T."/>
        </authorList>
    </citation>
    <scope>NUCLEOTIDE SEQUENCE [LARGE SCALE GENOMIC DNA]</scope>
    <source>
        <strain evidence="6">TK-2024</strain>
        <tissue evidence="6">Old leaves</tissue>
    </source>
</reference>
<feature type="domain" description="Protein kinase" evidence="5">
    <location>
        <begin position="8"/>
        <end position="186"/>
    </location>
</feature>
<dbReference type="InterPro" id="IPR011009">
    <property type="entry name" value="Kinase-like_dom_sf"/>
</dbReference>
<dbReference type="InterPro" id="IPR045274">
    <property type="entry name" value="WAK-like"/>
</dbReference>
<evidence type="ECO:0000259" key="5">
    <source>
        <dbReference type="PROSITE" id="PS50011"/>
    </source>
</evidence>